<dbReference type="AlphaFoldDB" id="A0ABD1L352"/>
<evidence type="ECO:0000313" key="2">
    <source>
        <dbReference type="Proteomes" id="UP001603857"/>
    </source>
</evidence>
<comment type="caution">
    <text evidence="1">The sequence shown here is derived from an EMBL/GenBank/DDBJ whole genome shotgun (WGS) entry which is preliminary data.</text>
</comment>
<name>A0ABD1L352_9FABA</name>
<organism evidence="1 2">
    <name type="scientific">Flemingia macrophylla</name>
    <dbReference type="NCBI Taxonomy" id="520843"/>
    <lineage>
        <taxon>Eukaryota</taxon>
        <taxon>Viridiplantae</taxon>
        <taxon>Streptophyta</taxon>
        <taxon>Embryophyta</taxon>
        <taxon>Tracheophyta</taxon>
        <taxon>Spermatophyta</taxon>
        <taxon>Magnoliopsida</taxon>
        <taxon>eudicotyledons</taxon>
        <taxon>Gunneridae</taxon>
        <taxon>Pentapetalae</taxon>
        <taxon>rosids</taxon>
        <taxon>fabids</taxon>
        <taxon>Fabales</taxon>
        <taxon>Fabaceae</taxon>
        <taxon>Papilionoideae</taxon>
        <taxon>50 kb inversion clade</taxon>
        <taxon>NPAAA clade</taxon>
        <taxon>indigoferoid/millettioid clade</taxon>
        <taxon>Phaseoleae</taxon>
        <taxon>Flemingia</taxon>
    </lineage>
</organism>
<proteinExistence type="predicted"/>
<evidence type="ECO:0000313" key="1">
    <source>
        <dbReference type="EMBL" id="KAL2317940.1"/>
    </source>
</evidence>
<dbReference type="Proteomes" id="UP001603857">
    <property type="component" value="Unassembled WGS sequence"/>
</dbReference>
<protein>
    <submittedName>
        <fullName evidence="1">Uncharacterized protein</fullName>
    </submittedName>
</protein>
<gene>
    <name evidence="1" type="ORF">Fmac_031816</name>
</gene>
<accession>A0ABD1L352</accession>
<reference evidence="1 2" key="1">
    <citation type="submission" date="2024-08" db="EMBL/GenBank/DDBJ databases">
        <title>Insights into the chromosomal genome structure of Flemingia macrophylla.</title>
        <authorList>
            <person name="Ding Y."/>
            <person name="Zhao Y."/>
            <person name="Bi W."/>
            <person name="Wu M."/>
            <person name="Zhao G."/>
            <person name="Gong Y."/>
            <person name="Li W."/>
            <person name="Zhang P."/>
        </authorList>
    </citation>
    <scope>NUCLEOTIDE SEQUENCE [LARGE SCALE GENOMIC DNA]</scope>
    <source>
        <strain evidence="1">DYQJB</strain>
        <tissue evidence="1">Leaf</tissue>
    </source>
</reference>
<dbReference type="EMBL" id="JBGMDY010000011">
    <property type="protein sequence ID" value="KAL2317940.1"/>
    <property type="molecule type" value="Genomic_DNA"/>
</dbReference>
<keyword evidence="2" id="KW-1185">Reference proteome</keyword>
<sequence>MFHINMMTRILEEADLVLAPQLDATINRFKVDMLRGKLQFDQVLQSSRVQPTSPTLIEREWQV</sequence>